<protein>
    <submittedName>
        <fullName evidence="2">Uncharacterized protein</fullName>
    </submittedName>
</protein>
<dbReference type="EMBL" id="JACEIK010004750">
    <property type="protein sequence ID" value="MCD9646313.1"/>
    <property type="molecule type" value="Genomic_DNA"/>
</dbReference>
<reference evidence="2 3" key="1">
    <citation type="journal article" date="2021" name="BMC Genomics">
        <title>Datura genome reveals duplications of psychoactive alkaloid biosynthetic genes and high mutation rate following tissue culture.</title>
        <authorList>
            <person name="Rajewski A."/>
            <person name="Carter-House D."/>
            <person name="Stajich J."/>
            <person name="Litt A."/>
        </authorList>
    </citation>
    <scope>NUCLEOTIDE SEQUENCE [LARGE SCALE GENOMIC DNA]</scope>
    <source>
        <strain evidence="2">AR-01</strain>
    </source>
</reference>
<dbReference type="Proteomes" id="UP000823775">
    <property type="component" value="Unassembled WGS sequence"/>
</dbReference>
<evidence type="ECO:0000256" key="1">
    <source>
        <dbReference type="SAM" id="MobiDB-lite"/>
    </source>
</evidence>
<feature type="region of interest" description="Disordered" evidence="1">
    <location>
        <begin position="18"/>
        <end position="51"/>
    </location>
</feature>
<keyword evidence="3" id="KW-1185">Reference proteome</keyword>
<comment type="caution">
    <text evidence="2">The sequence shown here is derived from an EMBL/GenBank/DDBJ whole genome shotgun (WGS) entry which is preliminary data.</text>
</comment>
<feature type="non-terminal residue" evidence="2">
    <location>
        <position position="1"/>
    </location>
</feature>
<name>A0ABS8VJJ8_DATST</name>
<accession>A0ABS8VJJ8</accession>
<proteinExistence type="predicted"/>
<evidence type="ECO:0000313" key="2">
    <source>
        <dbReference type="EMBL" id="MCD9646313.1"/>
    </source>
</evidence>
<gene>
    <name evidence="2" type="ORF">HAX54_036078</name>
</gene>
<organism evidence="2 3">
    <name type="scientific">Datura stramonium</name>
    <name type="common">Jimsonweed</name>
    <name type="synonym">Common thornapple</name>
    <dbReference type="NCBI Taxonomy" id="4076"/>
    <lineage>
        <taxon>Eukaryota</taxon>
        <taxon>Viridiplantae</taxon>
        <taxon>Streptophyta</taxon>
        <taxon>Embryophyta</taxon>
        <taxon>Tracheophyta</taxon>
        <taxon>Spermatophyta</taxon>
        <taxon>Magnoliopsida</taxon>
        <taxon>eudicotyledons</taxon>
        <taxon>Gunneridae</taxon>
        <taxon>Pentapetalae</taxon>
        <taxon>asterids</taxon>
        <taxon>lamiids</taxon>
        <taxon>Solanales</taxon>
        <taxon>Solanaceae</taxon>
        <taxon>Solanoideae</taxon>
        <taxon>Datureae</taxon>
        <taxon>Datura</taxon>
    </lineage>
</organism>
<sequence length="51" mass="5697">NTHNLRRVKDTVYKDISLSVGDTHMEPDEESDMETRPSGDQVAIDSAYDSA</sequence>
<evidence type="ECO:0000313" key="3">
    <source>
        <dbReference type="Proteomes" id="UP000823775"/>
    </source>
</evidence>